<dbReference type="OrthoDB" id="449345at2759"/>
<comment type="caution">
    <text evidence="5">The sequence shown here is derived from an EMBL/GenBank/DDBJ whole genome shotgun (WGS) entry which is preliminary data.</text>
</comment>
<keyword evidence="6" id="KW-1185">Reference proteome</keyword>
<dbReference type="PANTHER" id="PTHR31817:SF0">
    <property type="entry name" value="CHROMOSOME UNDETERMINED SCAFFOLD_67, WHOLE GENOME SHOTGUN SEQUENCE"/>
    <property type="match status" value="1"/>
</dbReference>
<dbReference type="GO" id="GO:0006508">
    <property type="term" value="P:proteolysis"/>
    <property type="evidence" value="ECO:0007669"/>
    <property type="project" value="UniProtKB-KW"/>
</dbReference>
<dbReference type="InterPro" id="IPR012548">
    <property type="entry name" value="MATCAP"/>
</dbReference>
<protein>
    <recommendedName>
        <fullName evidence="7">KIAA0895</fullName>
    </recommendedName>
</protein>
<dbReference type="Proteomes" id="UP000828390">
    <property type="component" value="Unassembled WGS sequence"/>
</dbReference>
<evidence type="ECO:0000313" key="6">
    <source>
        <dbReference type="Proteomes" id="UP000828390"/>
    </source>
</evidence>
<accession>A0A9D4BX77</accession>
<comment type="cofactor">
    <cofactor evidence="1">
        <name>Zn(2+)</name>
        <dbReference type="ChEBI" id="CHEBI:29105"/>
    </cofactor>
</comment>
<dbReference type="Pfam" id="PF08014">
    <property type="entry name" value="MATCAP"/>
    <property type="match status" value="1"/>
</dbReference>
<dbReference type="PANTHER" id="PTHR31817">
    <property type="match status" value="1"/>
</dbReference>
<evidence type="ECO:0000256" key="4">
    <source>
        <dbReference type="ARBA" id="ARBA00023049"/>
    </source>
</evidence>
<keyword evidence="3" id="KW-0378">Hydrolase</keyword>
<evidence type="ECO:0000256" key="3">
    <source>
        <dbReference type="ARBA" id="ARBA00022801"/>
    </source>
</evidence>
<reference evidence="5" key="2">
    <citation type="submission" date="2020-11" db="EMBL/GenBank/DDBJ databases">
        <authorList>
            <person name="McCartney M.A."/>
            <person name="Auch B."/>
            <person name="Kono T."/>
            <person name="Mallez S."/>
            <person name="Becker A."/>
            <person name="Gohl D.M."/>
            <person name="Silverstein K.A.T."/>
            <person name="Koren S."/>
            <person name="Bechman K.B."/>
            <person name="Herman A."/>
            <person name="Abrahante J.E."/>
            <person name="Garbe J."/>
        </authorList>
    </citation>
    <scope>NUCLEOTIDE SEQUENCE</scope>
    <source>
        <strain evidence="5">Duluth1</strain>
        <tissue evidence="5">Whole animal</tissue>
    </source>
</reference>
<keyword evidence="2" id="KW-0645">Protease</keyword>
<dbReference type="EMBL" id="JAIWYP010000014">
    <property type="protein sequence ID" value="KAH3711018.1"/>
    <property type="molecule type" value="Genomic_DNA"/>
</dbReference>
<evidence type="ECO:0000313" key="5">
    <source>
        <dbReference type="EMBL" id="KAH3711018.1"/>
    </source>
</evidence>
<sequence>MPTLTEKKNMLNKPPIYFQTMKICGNQVPSGPSKRRKKSKKMKFRRQFVSMTSLIQLDNNSNNTEQTSAGKFKADSSESNLFIRDLYKPARQIDCESASMPKLPQLSYKCSTPTPSVSSTRTCDSSLRSSIGCRLPVTLPASLQPAAHERRKKLPLLAAIKPENEKSERDRFIRSNFNYNPVFIYRFPAEEDILDKLGKPSDKYLNIAILIMEKAMERYGSYEQFEEQTGRKILQRSQIMALIQRYLKRDEVEREIMINLSEDLLSRGSMTRVKGKPTLNVRIVNLRELWVEGLLRHEIGTHYLRSYNNKFQEWYNWKVRKDLGIKPANPTEEGLASLHSVLLRKDPCLWRISLLYYVAYKSAFMSLKDLFHDLSQYVSDPVARWDYCLRAKRGQVDTSKPGGFCKDQVYLEGALQILKNRRQIDFHLLVQLGKISWEDIDKLQLLGNLDDTKVPFFMQDLAAYHSCLDKICESNGLTQEVLESV</sequence>
<name>A0A9D4BX77_DREPO</name>
<reference evidence="5" key="1">
    <citation type="journal article" date="2019" name="bioRxiv">
        <title>The Genome of the Zebra Mussel, Dreissena polymorpha: A Resource for Invasive Species Research.</title>
        <authorList>
            <person name="McCartney M.A."/>
            <person name="Auch B."/>
            <person name="Kono T."/>
            <person name="Mallez S."/>
            <person name="Zhang Y."/>
            <person name="Obille A."/>
            <person name="Becker A."/>
            <person name="Abrahante J.E."/>
            <person name="Garbe J."/>
            <person name="Badalamenti J.P."/>
            <person name="Herman A."/>
            <person name="Mangelson H."/>
            <person name="Liachko I."/>
            <person name="Sullivan S."/>
            <person name="Sone E.D."/>
            <person name="Koren S."/>
            <person name="Silverstein K.A.T."/>
            <person name="Beckman K.B."/>
            <person name="Gohl D.M."/>
        </authorList>
    </citation>
    <scope>NUCLEOTIDE SEQUENCE</scope>
    <source>
        <strain evidence="5">Duluth1</strain>
        <tissue evidence="5">Whole animal</tissue>
    </source>
</reference>
<evidence type="ECO:0000256" key="2">
    <source>
        <dbReference type="ARBA" id="ARBA00022670"/>
    </source>
</evidence>
<evidence type="ECO:0000256" key="1">
    <source>
        <dbReference type="ARBA" id="ARBA00001947"/>
    </source>
</evidence>
<dbReference type="AlphaFoldDB" id="A0A9D4BX77"/>
<dbReference type="SMART" id="SM01154">
    <property type="entry name" value="DUF1704"/>
    <property type="match status" value="1"/>
</dbReference>
<organism evidence="5 6">
    <name type="scientific">Dreissena polymorpha</name>
    <name type="common">Zebra mussel</name>
    <name type="synonym">Mytilus polymorpha</name>
    <dbReference type="NCBI Taxonomy" id="45954"/>
    <lineage>
        <taxon>Eukaryota</taxon>
        <taxon>Metazoa</taxon>
        <taxon>Spiralia</taxon>
        <taxon>Lophotrochozoa</taxon>
        <taxon>Mollusca</taxon>
        <taxon>Bivalvia</taxon>
        <taxon>Autobranchia</taxon>
        <taxon>Heteroconchia</taxon>
        <taxon>Euheterodonta</taxon>
        <taxon>Imparidentia</taxon>
        <taxon>Neoheterodontei</taxon>
        <taxon>Myida</taxon>
        <taxon>Dreissenoidea</taxon>
        <taxon>Dreissenidae</taxon>
        <taxon>Dreissena</taxon>
    </lineage>
</organism>
<evidence type="ECO:0008006" key="7">
    <source>
        <dbReference type="Google" id="ProtNLM"/>
    </source>
</evidence>
<dbReference type="GO" id="GO:0008237">
    <property type="term" value="F:metallopeptidase activity"/>
    <property type="evidence" value="ECO:0007669"/>
    <property type="project" value="UniProtKB-KW"/>
</dbReference>
<proteinExistence type="predicted"/>
<keyword evidence="4" id="KW-0482">Metalloprotease</keyword>
<gene>
    <name evidence="5" type="ORF">DPMN_070517</name>
</gene>